<evidence type="ECO:0000259" key="5">
    <source>
        <dbReference type="Pfam" id="PF04073"/>
    </source>
</evidence>
<dbReference type="RefSeq" id="WP_073048976.1">
    <property type="nucleotide sequence ID" value="NZ_FQZL01000009.1"/>
</dbReference>
<dbReference type="PANTHER" id="PTHR42753:SF2">
    <property type="entry name" value="PROLINE--TRNA LIGASE"/>
    <property type="match status" value="1"/>
</dbReference>
<dbReference type="Gene3D" id="3.40.50.800">
    <property type="entry name" value="Anticodon-binding domain"/>
    <property type="match status" value="1"/>
</dbReference>
<evidence type="ECO:0000256" key="1">
    <source>
        <dbReference type="ARBA" id="ARBA00022490"/>
    </source>
</evidence>
<evidence type="ECO:0000313" key="6">
    <source>
        <dbReference type="EMBL" id="SHJ00310.1"/>
    </source>
</evidence>
<dbReference type="InterPro" id="IPR004154">
    <property type="entry name" value="Anticodon-bd"/>
</dbReference>
<gene>
    <name evidence="6" type="ORF">SAMN02745751_01512</name>
</gene>
<accession>A0A1M6FRQ3</accession>
<dbReference type="PANTHER" id="PTHR42753">
    <property type="entry name" value="MITOCHONDRIAL RIBOSOME PROTEIN L39/PROLYL-TRNA LIGASE FAMILY MEMBER"/>
    <property type="match status" value="1"/>
</dbReference>
<keyword evidence="7" id="KW-1185">Reference proteome</keyword>
<dbReference type="GO" id="GO:0140096">
    <property type="term" value="F:catalytic activity, acting on a protein"/>
    <property type="evidence" value="ECO:0007669"/>
    <property type="project" value="UniProtKB-ARBA"/>
</dbReference>
<name>A0A1M6FRQ3_9FIRM</name>
<reference evidence="6 7" key="1">
    <citation type="submission" date="2016-11" db="EMBL/GenBank/DDBJ databases">
        <authorList>
            <person name="Jaros S."/>
            <person name="Januszkiewicz K."/>
            <person name="Wedrychowicz H."/>
        </authorList>
    </citation>
    <scope>NUCLEOTIDE SEQUENCE [LARGE SCALE GENOMIC DNA]</scope>
    <source>
        <strain evidence="6 7">DSM 17477</strain>
    </source>
</reference>
<keyword evidence="2" id="KW-0067">ATP-binding</keyword>
<dbReference type="InterPro" id="IPR007214">
    <property type="entry name" value="YbaK/aa-tRNA-synth-assoc-dom"/>
</dbReference>
<keyword evidence="3 6" id="KW-0030">Aminoacyl-tRNA synthetase</keyword>
<dbReference type="SUPFAM" id="SSF55826">
    <property type="entry name" value="YbaK/ProRS associated domain"/>
    <property type="match status" value="1"/>
</dbReference>
<dbReference type="CDD" id="cd04334">
    <property type="entry name" value="ProRS-INS"/>
    <property type="match status" value="1"/>
</dbReference>
<protein>
    <submittedName>
        <fullName evidence="6">Prolyl-tRNA synthetase</fullName>
    </submittedName>
</protein>
<dbReference type="GO" id="GO:0006433">
    <property type="term" value="P:prolyl-tRNA aminoacylation"/>
    <property type="evidence" value="ECO:0007669"/>
    <property type="project" value="TreeGrafter"/>
</dbReference>
<dbReference type="Gene3D" id="3.30.930.10">
    <property type="entry name" value="Bira Bifunctional Protein, Domain 2"/>
    <property type="match status" value="1"/>
</dbReference>
<dbReference type="STRING" id="1121476.SAMN02745751_01512"/>
<keyword evidence="1" id="KW-0963">Cytoplasm</keyword>
<evidence type="ECO:0000256" key="3">
    <source>
        <dbReference type="ARBA" id="ARBA00023146"/>
    </source>
</evidence>
<dbReference type="OrthoDB" id="9809052at2"/>
<dbReference type="InterPro" id="IPR045864">
    <property type="entry name" value="aa-tRNA-synth_II/BPL/LPL"/>
</dbReference>
<dbReference type="SUPFAM" id="SSF52954">
    <property type="entry name" value="Class II aaRS ABD-related"/>
    <property type="match status" value="1"/>
</dbReference>
<dbReference type="Proteomes" id="UP000184052">
    <property type="component" value="Unassembled WGS sequence"/>
</dbReference>
<dbReference type="GO" id="GO:0005524">
    <property type="term" value="F:ATP binding"/>
    <property type="evidence" value="ECO:0007669"/>
    <property type="project" value="UniProtKB-KW"/>
</dbReference>
<dbReference type="GO" id="GO:0002161">
    <property type="term" value="F:aminoacyl-tRNA deacylase activity"/>
    <property type="evidence" value="ECO:0007669"/>
    <property type="project" value="InterPro"/>
</dbReference>
<feature type="domain" description="YbaK/aminoacyl-tRNA synthetase-associated" evidence="5">
    <location>
        <begin position="244"/>
        <end position="359"/>
    </location>
</feature>
<evidence type="ECO:0000256" key="2">
    <source>
        <dbReference type="ARBA" id="ARBA00022840"/>
    </source>
</evidence>
<organism evidence="6 7">
    <name type="scientific">Dethiosulfatibacter aminovorans DSM 17477</name>
    <dbReference type="NCBI Taxonomy" id="1121476"/>
    <lineage>
        <taxon>Bacteria</taxon>
        <taxon>Bacillati</taxon>
        <taxon>Bacillota</taxon>
        <taxon>Tissierellia</taxon>
        <taxon>Dethiosulfatibacter</taxon>
    </lineage>
</organism>
<dbReference type="Pfam" id="PF04073">
    <property type="entry name" value="tRNA_edit"/>
    <property type="match status" value="1"/>
</dbReference>
<sequence length="541" mass="60597">MNLPKIFINTKKQLSDSTDSRSGQLLSRGGFTAKTSRGVYLLTPLGNRLFDNIMEQVVVIFDDSGITKCRVPLLNLKNKVCDDSRFTSADKDGKNYLLSDDSLYMFAEMIKTIVNSYKQLPFNAYTVRERLENKFKPGQELLNSYEYSEVEVLFAEMTYEDIEKAAGEVAGKIMELLKSLNVEAFKVLKSENRGMFIGTKMDFADSKLIADFSGDKFLDAEYLPNNTELNREESSPLEIEEIHTPDIETIEDLAAFLGEENKTLVKALLLNCNGIKAVAFVRGDRTLSIEKLAAALDILPERIVPMDEEEILSIGAYPGSTGPVGLKNCRIFMDKEVLAMNNFTAGANRKDYHIRNVNHGKDFTADLIDDIIVCEYEVNESEDYLKIADLEFFGDGFSEEYSLRYKDNGSRDANIAIGRLKINMYRLMSSVVYNNSMEDKLVLPGIVAPFEFYVIAANNKEDVLEKAAAVVEITGPEKTILDDRKGSMGSKIKDSELIGCSHTVIVGKKSVDDIYEVIDNGTGIKKEFSMKELSEYVSINS</sequence>
<proteinExistence type="predicted"/>
<dbReference type="GO" id="GO:0016740">
    <property type="term" value="F:transferase activity"/>
    <property type="evidence" value="ECO:0007669"/>
    <property type="project" value="UniProtKB-ARBA"/>
</dbReference>
<dbReference type="SUPFAM" id="SSF55681">
    <property type="entry name" value="Class II aaRS and biotin synthetases"/>
    <property type="match status" value="1"/>
</dbReference>
<dbReference type="InterPro" id="IPR036754">
    <property type="entry name" value="YbaK/aa-tRNA-synt-asso_dom_sf"/>
</dbReference>
<keyword evidence="2" id="KW-0547">Nucleotide-binding</keyword>
<dbReference type="GO" id="GO:0004827">
    <property type="term" value="F:proline-tRNA ligase activity"/>
    <property type="evidence" value="ECO:0007669"/>
    <property type="project" value="TreeGrafter"/>
</dbReference>
<feature type="domain" description="Anticodon-binding" evidence="4">
    <location>
        <begin position="453"/>
        <end position="537"/>
    </location>
</feature>
<dbReference type="Gene3D" id="3.90.960.10">
    <property type="entry name" value="YbaK/aminoacyl-tRNA synthetase-associated domain"/>
    <property type="match status" value="1"/>
</dbReference>
<evidence type="ECO:0000259" key="4">
    <source>
        <dbReference type="Pfam" id="PF03129"/>
    </source>
</evidence>
<dbReference type="InterPro" id="IPR036621">
    <property type="entry name" value="Anticodon-bd_dom_sf"/>
</dbReference>
<keyword evidence="3 6" id="KW-0436">Ligase</keyword>
<evidence type="ECO:0000313" key="7">
    <source>
        <dbReference type="Proteomes" id="UP000184052"/>
    </source>
</evidence>
<dbReference type="AlphaFoldDB" id="A0A1M6FRQ3"/>
<dbReference type="InterPro" id="IPR050062">
    <property type="entry name" value="Pro-tRNA_synthetase"/>
</dbReference>
<dbReference type="EMBL" id="FQZL01000009">
    <property type="protein sequence ID" value="SHJ00310.1"/>
    <property type="molecule type" value="Genomic_DNA"/>
</dbReference>
<dbReference type="Pfam" id="PF03129">
    <property type="entry name" value="HGTP_anticodon"/>
    <property type="match status" value="1"/>
</dbReference>